<evidence type="ECO:0000256" key="1">
    <source>
        <dbReference type="ARBA" id="ARBA00004167"/>
    </source>
</evidence>
<gene>
    <name evidence="5" type="ORF">EJB05_08532</name>
</gene>
<accession>A0A5J9W2E2</accession>
<evidence type="ECO:0000256" key="2">
    <source>
        <dbReference type="ARBA" id="ARBA00022729"/>
    </source>
</evidence>
<feature type="non-terminal residue" evidence="5">
    <location>
        <position position="1"/>
    </location>
</feature>
<keyword evidence="6" id="KW-1185">Reference proteome</keyword>
<evidence type="ECO:0000259" key="4">
    <source>
        <dbReference type="Pfam" id="PF13947"/>
    </source>
</evidence>
<sequence length="338" mass="37678">MASHGVFATLLCVGMALAVPGDAGAVQALQPPSDIARAECPKTCGKVEIPYPFGIGPDCAAPGFSLSCKPNEDGNGKPFFENVEFINISLLLGRATVMNYISSYCYDAKLGRMKPNNWEMNLDDSPYVVSNMGNMFTVLGCRTLAYIGGSKNNVSTYMTGCVAMWRPDYNETDPTDGSCSGMGCCQTAIPKGLKYYRVWFNPVLNTSDIYESCRCSYAVLMDSSNFRFSTQDLTTSEFNDTFDGRQPLVLLVYFEHRLRLWSAKPLRLRLYYVPERGGFLWMDRAVTSCHLPLQTVEHTAVKGNLQPRHHVYAIDHYSSPGLILIQRTRALLAERRSR</sequence>
<evidence type="ECO:0000313" key="5">
    <source>
        <dbReference type="EMBL" id="TVU42141.1"/>
    </source>
</evidence>
<proteinExistence type="predicted"/>
<feature type="domain" description="Wall-associated receptor kinase galacturonan-binding" evidence="4">
    <location>
        <begin position="40"/>
        <end position="81"/>
    </location>
</feature>
<organism evidence="5 6">
    <name type="scientific">Eragrostis curvula</name>
    <name type="common">weeping love grass</name>
    <dbReference type="NCBI Taxonomy" id="38414"/>
    <lineage>
        <taxon>Eukaryota</taxon>
        <taxon>Viridiplantae</taxon>
        <taxon>Streptophyta</taxon>
        <taxon>Embryophyta</taxon>
        <taxon>Tracheophyta</taxon>
        <taxon>Spermatophyta</taxon>
        <taxon>Magnoliopsida</taxon>
        <taxon>Liliopsida</taxon>
        <taxon>Poales</taxon>
        <taxon>Poaceae</taxon>
        <taxon>PACMAD clade</taxon>
        <taxon>Chloridoideae</taxon>
        <taxon>Eragrostideae</taxon>
        <taxon>Eragrostidinae</taxon>
        <taxon>Eragrostis</taxon>
    </lineage>
</organism>
<dbReference type="EMBL" id="RWGY01000005">
    <property type="protein sequence ID" value="TVU42141.1"/>
    <property type="molecule type" value="Genomic_DNA"/>
</dbReference>
<feature type="chain" id="PRO_5023867844" description="Wall-associated receptor kinase galacturonan-binding domain-containing protein" evidence="3">
    <location>
        <begin position="19"/>
        <end position="338"/>
    </location>
</feature>
<dbReference type="Pfam" id="PF13947">
    <property type="entry name" value="GUB_WAK_bind"/>
    <property type="match status" value="1"/>
</dbReference>
<dbReference type="PANTHER" id="PTHR33491">
    <property type="entry name" value="OSJNBA0016N04.9 PROTEIN"/>
    <property type="match status" value="1"/>
</dbReference>
<feature type="signal peptide" evidence="3">
    <location>
        <begin position="1"/>
        <end position="18"/>
    </location>
</feature>
<protein>
    <recommendedName>
        <fullName evidence="4">Wall-associated receptor kinase galacturonan-binding domain-containing protein</fullName>
    </recommendedName>
</protein>
<evidence type="ECO:0000313" key="6">
    <source>
        <dbReference type="Proteomes" id="UP000324897"/>
    </source>
</evidence>
<comment type="caution">
    <text evidence="5">The sequence shown here is derived from an EMBL/GenBank/DDBJ whole genome shotgun (WGS) entry which is preliminary data.</text>
</comment>
<dbReference type="Proteomes" id="UP000324897">
    <property type="component" value="Unassembled WGS sequence"/>
</dbReference>
<dbReference type="GO" id="GO:0016020">
    <property type="term" value="C:membrane"/>
    <property type="evidence" value="ECO:0007669"/>
    <property type="project" value="UniProtKB-SubCell"/>
</dbReference>
<name>A0A5J9W2E2_9POAL</name>
<dbReference type="InterPro" id="IPR025287">
    <property type="entry name" value="WAK_GUB"/>
</dbReference>
<reference evidence="5 6" key="1">
    <citation type="journal article" date="2019" name="Sci. Rep.">
        <title>A high-quality genome of Eragrostis curvula grass provides insights into Poaceae evolution and supports new strategies to enhance forage quality.</title>
        <authorList>
            <person name="Carballo J."/>
            <person name="Santos B.A.C.M."/>
            <person name="Zappacosta D."/>
            <person name="Garbus I."/>
            <person name="Selva J.P."/>
            <person name="Gallo C.A."/>
            <person name="Diaz A."/>
            <person name="Albertini E."/>
            <person name="Caccamo M."/>
            <person name="Echenique V."/>
        </authorList>
    </citation>
    <scope>NUCLEOTIDE SEQUENCE [LARGE SCALE GENOMIC DNA]</scope>
    <source>
        <strain evidence="6">cv. Victoria</strain>
        <tissue evidence="5">Leaf</tissue>
    </source>
</reference>
<comment type="subcellular location">
    <subcellularLocation>
        <location evidence="1">Membrane</location>
        <topology evidence="1">Single-pass membrane protein</topology>
    </subcellularLocation>
</comment>
<dbReference type="OrthoDB" id="1932705at2759"/>
<dbReference type="GO" id="GO:0030247">
    <property type="term" value="F:polysaccharide binding"/>
    <property type="evidence" value="ECO:0007669"/>
    <property type="project" value="InterPro"/>
</dbReference>
<keyword evidence="2 3" id="KW-0732">Signal</keyword>
<evidence type="ECO:0000256" key="3">
    <source>
        <dbReference type="SAM" id="SignalP"/>
    </source>
</evidence>
<dbReference type="Gramene" id="TVU42141">
    <property type="protein sequence ID" value="TVU42141"/>
    <property type="gene ID" value="EJB05_08532"/>
</dbReference>
<dbReference type="AlphaFoldDB" id="A0A5J9W2E2"/>